<feature type="domain" description="VOC" evidence="9">
    <location>
        <begin position="140"/>
        <end position="262"/>
    </location>
</feature>
<protein>
    <submittedName>
        <fullName evidence="10">VOC family protein</fullName>
    </submittedName>
</protein>
<evidence type="ECO:0000256" key="8">
    <source>
        <dbReference type="RuleBase" id="RU000683"/>
    </source>
</evidence>
<evidence type="ECO:0000313" key="10">
    <source>
        <dbReference type="EMBL" id="MFD1189149.1"/>
    </source>
</evidence>
<evidence type="ECO:0000313" key="11">
    <source>
        <dbReference type="Proteomes" id="UP001597216"/>
    </source>
</evidence>
<dbReference type="CDD" id="cd07237">
    <property type="entry name" value="BphC1-RGP6_C_like"/>
    <property type="match status" value="1"/>
</dbReference>
<evidence type="ECO:0000256" key="5">
    <source>
        <dbReference type="ARBA" id="ARBA00022964"/>
    </source>
</evidence>
<sequence>MTIGSLGYLGLRVKDPAAFHNFLTGVLGLMPGEAAGRYRLDDLDWRIAVETGDADDLAYVGFEVAGPAELEAVRARLLEGGVTIDAADPALLAARGVLGLVACRDPDGLGVEIFYGPTCRTETPFVSPAGVPAFVTGDQGLGHIVLSTKDMAATRRFYQDLLGFRLSDIIRLRAGPDFAFDMEFFHCNARHHTLALMPVPLPKRLHHLMVQVPTLDAVGFALERATAAGVPITASLGRHTNDQMVSFYSQTPAGFEVEFGQGAIEVDEATWRVARHDKTSSWGHKRPAH</sequence>
<dbReference type="InterPro" id="IPR004360">
    <property type="entry name" value="Glyas_Fos-R_dOase_dom"/>
</dbReference>
<gene>
    <name evidence="10" type="ORF">ACFQ27_01035</name>
</gene>
<evidence type="ECO:0000256" key="1">
    <source>
        <dbReference type="ARBA" id="ARBA00001954"/>
    </source>
</evidence>
<dbReference type="InterPro" id="IPR050383">
    <property type="entry name" value="GlyoxalaseI/FosfomycinResist"/>
</dbReference>
<dbReference type="EMBL" id="JBHTLQ010000002">
    <property type="protein sequence ID" value="MFD1189149.1"/>
    <property type="molecule type" value="Genomic_DNA"/>
</dbReference>
<proteinExistence type="inferred from homology"/>
<dbReference type="InterPro" id="IPR037523">
    <property type="entry name" value="VOC_core"/>
</dbReference>
<evidence type="ECO:0000256" key="4">
    <source>
        <dbReference type="ARBA" id="ARBA00022797"/>
    </source>
</evidence>
<name>A0ABW3SW78_9CAUL</name>
<dbReference type="Proteomes" id="UP001597216">
    <property type="component" value="Unassembled WGS sequence"/>
</dbReference>
<dbReference type="Pfam" id="PF00903">
    <property type="entry name" value="Glyoxalase"/>
    <property type="match status" value="1"/>
</dbReference>
<dbReference type="InterPro" id="IPR000486">
    <property type="entry name" value="Xdiol_ring_cleave_dOase_1/2"/>
</dbReference>
<dbReference type="PANTHER" id="PTHR21366">
    <property type="entry name" value="GLYOXALASE FAMILY PROTEIN"/>
    <property type="match status" value="1"/>
</dbReference>
<feature type="domain" description="VOC" evidence="9">
    <location>
        <begin position="5"/>
        <end position="116"/>
    </location>
</feature>
<dbReference type="Pfam" id="PF22632">
    <property type="entry name" value="BphC_D1"/>
    <property type="match status" value="1"/>
</dbReference>
<dbReference type="SUPFAM" id="SSF54593">
    <property type="entry name" value="Glyoxalase/Bleomycin resistance protein/Dihydroxybiphenyl dioxygenase"/>
    <property type="match status" value="2"/>
</dbReference>
<evidence type="ECO:0000256" key="3">
    <source>
        <dbReference type="ARBA" id="ARBA00022723"/>
    </source>
</evidence>
<keyword evidence="7 8" id="KW-0408">Iron</keyword>
<dbReference type="PANTHER" id="PTHR21366:SF14">
    <property type="entry name" value="GLYOXALASE DOMAIN-CONTAINING PROTEIN 5"/>
    <property type="match status" value="1"/>
</dbReference>
<dbReference type="PROSITE" id="PS00082">
    <property type="entry name" value="EXTRADIOL_DIOXYGENAS"/>
    <property type="match status" value="1"/>
</dbReference>
<keyword evidence="4 8" id="KW-0058">Aromatic hydrocarbons catabolism</keyword>
<dbReference type="Gene3D" id="3.10.180.10">
    <property type="entry name" value="2,3-Dihydroxybiphenyl 1,2-Dioxygenase, domain 1"/>
    <property type="match status" value="2"/>
</dbReference>
<evidence type="ECO:0000256" key="7">
    <source>
        <dbReference type="ARBA" id="ARBA00023004"/>
    </source>
</evidence>
<dbReference type="PROSITE" id="PS51819">
    <property type="entry name" value="VOC"/>
    <property type="match status" value="2"/>
</dbReference>
<accession>A0ABW3SW78</accession>
<keyword evidence="5 8" id="KW-0223">Dioxygenase</keyword>
<keyword evidence="11" id="KW-1185">Reference proteome</keyword>
<dbReference type="RefSeq" id="WP_377352057.1">
    <property type="nucleotide sequence ID" value="NZ_JBHTLQ010000002.1"/>
</dbReference>
<reference evidence="11" key="1">
    <citation type="journal article" date="2019" name="Int. J. Syst. Evol. Microbiol.">
        <title>The Global Catalogue of Microorganisms (GCM) 10K type strain sequencing project: providing services to taxonomists for standard genome sequencing and annotation.</title>
        <authorList>
            <consortium name="The Broad Institute Genomics Platform"/>
            <consortium name="The Broad Institute Genome Sequencing Center for Infectious Disease"/>
            <person name="Wu L."/>
            <person name="Ma J."/>
        </authorList>
    </citation>
    <scope>NUCLEOTIDE SEQUENCE [LARGE SCALE GENOMIC DNA]</scope>
    <source>
        <strain evidence="11">CCUG 55074</strain>
    </source>
</reference>
<comment type="cofactor">
    <cofactor evidence="1 8">
        <name>Fe(2+)</name>
        <dbReference type="ChEBI" id="CHEBI:29033"/>
    </cofactor>
</comment>
<evidence type="ECO:0000256" key="2">
    <source>
        <dbReference type="ARBA" id="ARBA00008784"/>
    </source>
</evidence>
<dbReference type="InterPro" id="IPR029068">
    <property type="entry name" value="Glyas_Bleomycin-R_OHBP_Dase"/>
</dbReference>
<keyword evidence="6 8" id="KW-0560">Oxidoreductase</keyword>
<dbReference type="CDD" id="cd07252">
    <property type="entry name" value="BphC1-RGP6_N_like"/>
    <property type="match status" value="1"/>
</dbReference>
<organism evidence="10 11">
    <name type="scientific">Phenylobacterium conjunctum</name>
    <dbReference type="NCBI Taxonomy" id="1298959"/>
    <lineage>
        <taxon>Bacteria</taxon>
        <taxon>Pseudomonadati</taxon>
        <taxon>Pseudomonadota</taxon>
        <taxon>Alphaproteobacteria</taxon>
        <taxon>Caulobacterales</taxon>
        <taxon>Caulobacteraceae</taxon>
        <taxon>Phenylobacterium</taxon>
    </lineage>
</organism>
<evidence type="ECO:0000259" key="9">
    <source>
        <dbReference type="PROSITE" id="PS51819"/>
    </source>
</evidence>
<keyword evidence="3" id="KW-0479">Metal-binding</keyword>
<comment type="caution">
    <text evidence="10">The sequence shown here is derived from an EMBL/GenBank/DDBJ whole genome shotgun (WGS) entry which is preliminary data.</text>
</comment>
<evidence type="ECO:0000256" key="6">
    <source>
        <dbReference type="ARBA" id="ARBA00023002"/>
    </source>
</evidence>
<comment type="similarity">
    <text evidence="2 8">Belongs to the extradiol ring-cleavage dioxygenase family.</text>
</comment>